<dbReference type="RefSeq" id="WP_163660156.1">
    <property type="nucleotide sequence ID" value="NZ_QZCE01000001.1"/>
</dbReference>
<comment type="caution">
    <text evidence="1">The sequence shown here is derived from an EMBL/GenBank/DDBJ whole genome shotgun (WGS) entry which is preliminary data.</text>
</comment>
<dbReference type="Proteomes" id="UP000473574">
    <property type="component" value="Unassembled WGS sequence"/>
</dbReference>
<reference evidence="1 2" key="1">
    <citation type="journal article" date="2020" name="Microb. Ecol.">
        <title>Ecogenomics of the Marine Benthic Filamentous Cyanobacterium Adonisia.</title>
        <authorList>
            <person name="Walter J.M."/>
            <person name="Coutinho F.H."/>
            <person name="Leomil L."/>
            <person name="Hargreaves P.I."/>
            <person name="Campeao M.E."/>
            <person name="Vieira V.V."/>
            <person name="Silva B.S."/>
            <person name="Fistarol G.O."/>
            <person name="Salomon P.S."/>
            <person name="Sawabe T."/>
            <person name="Mino S."/>
            <person name="Hosokawa M."/>
            <person name="Miyashita H."/>
            <person name="Maruyama F."/>
            <person name="van Verk M.C."/>
            <person name="Dutilh B.E."/>
            <person name="Thompson C.C."/>
            <person name="Thompson F.L."/>
        </authorList>
    </citation>
    <scope>NUCLEOTIDE SEQUENCE [LARGE SCALE GENOMIC DNA]</scope>
    <source>
        <strain evidence="1 2">CCMR0082</strain>
    </source>
</reference>
<proteinExistence type="predicted"/>
<evidence type="ECO:0000313" key="1">
    <source>
        <dbReference type="EMBL" id="NEZ62029.1"/>
    </source>
</evidence>
<accession>A0A6M0S0M2</accession>
<dbReference type="EMBL" id="QZCE01000001">
    <property type="protein sequence ID" value="NEZ62029.1"/>
    <property type="molecule type" value="Genomic_DNA"/>
</dbReference>
<gene>
    <name evidence="1" type="ORF">D0962_04440</name>
</gene>
<dbReference type="AlphaFoldDB" id="A0A6M0S0M2"/>
<sequence>MELGHQFKLQVIHSDIFSESQFTPQQSYEWLNDELKAYQKPCVIVVPGTELKSIAEMISLVNRFPIEPIELVVISPQGITFRADPPVTVEGDIWQALQTRYKLTDNDTLDVLNWTGIRGGSIRKLSWFKANGWNEPTQFLTRLSKEFKDIDSQSHH</sequence>
<name>A0A6M0S0M2_9CYAN</name>
<evidence type="ECO:0000313" key="2">
    <source>
        <dbReference type="Proteomes" id="UP000473574"/>
    </source>
</evidence>
<protein>
    <submittedName>
        <fullName evidence="1">Uncharacterized protein</fullName>
    </submittedName>
</protein>
<organism evidence="1 2">
    <name type="scientific">Adonisia turfae CCMR0082</name>
    <dbReference type="NCBI Taxonomy" id="2304604"/>
    <lineage>
        <taxon>Bacteria</taxon>
        <taxon>Bacillati</taxon>
        <taxon>Cyanobacteriota</taxon>
        <taxon>Adonisia</taxon>
        <taxon>Adonisia turfae</taxon>
    </lineage>
</organism>